<dbReference type="UniPathway" id="UPA00121">
    <property type="reaction ID" value="UER00345"/>
</dbReference>
<protein>
    <recommendedName>
        <fullName evidence="2">prephenate dehydratase</fullName>
        <ecNumber evidence="2">4.2.1.51</ecNumber>
    </recommendedName>
</protein>
<proteinExistence type="predicted"/>
<dbReference type="CDD" id="cd04905">
    <property type="entry name" value="ACT_CM-PDT"/>
    <property type="match status" value="1"/>
</dbReference>
<dbReference type="PANTHER" id="PTHR21022">
    <property type="entry name" value="PREPHENATE DEHYDRATASE P PROTEIN"/>
    <property type="match status" value="1"/>
</dbReference>
<evidence type="ECO:0000256" key="3">
    <source>
        <dbReference type="ARBA" id="ARBA00022605"/>
    </source>
</evidence>
<keyword evidence="4" id="KW-0057">Aromatic amino acid biosynthesis</keyword>
<evidence type="ECO:0000256" key="5">
    <source>
        <dbReference type="ARBA" id="ARBA00023222"/>
    </source>
</evidence>
<dbReference type="InterPro" id="IPR008242">
    <property type="entry name" value="Chor_mutase/pphenate_deHydtase"/>
</dbReference>
<dbReference type="EMBL" id="PDNA01000133">
    <property type="protein sequence ID" value="PGH11373.1"/>
    <property type="molecule type" value="Genomic_DNA"/>
</dbReference>
<dbReference type="Pfam" id="PF00800">
    <property type="entry name" value="PDT"/>
    <property type="match status" value="1"/>
</dbReference>
<organism evidence="11 12">
    <name type="scientific">Polytolypa hystricis (strain UAMH7299)</name>
    <dbReference type="NCBI Taxonomy" id="1447883"/>
    <lineage>
        <taxon>Eukaryota</taxon>
        <taxon>Fungi</taxon>
        <taxon>Dikarya</taxon>
        <taxon>Ascomycota</taxon>
        <taxon>Pezizomycotina</taxon>
        <taxon>Eurotiomycetes</taxon>
        <taxon>Eurotiomycetidae</taxon>
        <taxon>Onygenales</taxon>
        <taxon>Onygenales incertae sedis</taxon>
        <taxon>Polytolypa</taxon>
    </lineage>
</organism>
<keyword evidence="5" id="KW-0584">Phenylalanine biosynthesis</keyword>
<comment type="caution">
    <text evidence="11">The sequence shown here is derived from an EMBL/GenBank/DDBJ whole genome shotgun (WGS) entry which is preliminary data.</text>
</comment>
<evidence type="ECO:0000259" key="9">
    <source>
        <dbReference type="PROSITE" id="PS51171"/>
    </source>
</evidence>
<dbReference type="Gene3D" id="3.30.70.260">
    <property type="match status" value="1"/>
</dbReference>
<dbReference type="PIRSF" id="PIRSF001500">
    <property type="entry name" value="Chor_mut_pdt_Ppr"/>
    <property type="match status" value="1"/>
</dbReference>
<dbReference type="Proteomes" id="UP000224634">
    <property type="component" value="Unassembled WGS sequence"/>
</dbReference>
<dbReference type="InterPro" id="IPR045865">
    <property type="entry name" value="ACT-like_dom_sf"/>
</dbReference>
<name>A0A2B7XRI9_POLH7</name>
<dbReference type="EC" id="4.2.1.51" evidence="2"/>
<dbReference type="CDD" id="cd13532">
    <property type="entry name" value="PBP2_PDT_like"/>
    <property type="match status" value="1"/>
</dbReference>
<dbReference type="STRING" id="1447883.A0A2B7XRI9"/>
<evidence type="ECO:0000313" key="12">
    <source>
        <dbReference type="Proteomes" id="UP000224634"/>
    </source>
</evidence>
<dbReference type="PANTHER" id="PTHR21022:SF19">
    <property type="entry name" value="PREPHENATE DEHYDRATASE-RELATED"/>
    <property type="match status" value="1"/>
</dbReference>
<dbReference type="SUPFAM" id="SSF55021">
    <property type="entry name" value="ACT-like"/>
    <property type="match status" value="1"/>
</dbReference>
<comment type="catalytic activity">
    <reaction evidence="7">
        <text>prephenate + H(+) = 3-phenylpyruvate + CO2 + H2O</text>
        <dbReference type="Rhea" id="RHEA:21648"/>
        <dbReference type="ChEBI" id="CHEBI:15377"/>
        <dbReference type="ChEBI" id="CHEBI:15378"/>
        <dbReference type="ChEBI" id="CHEBI:16526"/>
        <dbReference type="ChEBI" id="CHEBI:18005"/>
        <dbReference type="ChEBI" id="CHEBI:29934"/>
        <dbReference type="EC" id="4.2.1.51"/>
    </reaction>
</comment>
<keyword evidence="12" id="KW-1185">Reference proteome</keyword>
<evidence type="ECO:0000313" key="11">
    <source>
        <dbReference type="EMBL" id="PGH11373.1"/>
    </source>
</evidence>
<sequence>MAANTVRVAFLGPLASFSHQAALETFGPTATLLPQPSFPDALSSVQSNTTDYAILPFENSTNGAVVQAFDLLADREGKYPDITVCGEHYLTVHQCLLVKKGYIYEKGAYHKYTPIKKLYTHPQAWGQCETFLTAHFKGIERQDSSSTSKAAETVAKEEDGYTSAAIASKFAAELHGLDVLDEDIEDKEGNTTRFLVVGNRRGEAGGRMEEVRVGRSGGDSTTTTPTTPTAGIIGESGEQGSIHDQQQQQPQKPKQPKQKTLISFMVEHGVPGALANALTTFQRHGMNLTSINSRPSGVQPWQYIFFIECERDPGLHGGEVIEEVMRDLRGVTEACRYLGSWRDQLG</sequence>
<evidence type="ECO:0000256" key="6">
    <source>
        <dbReference type="ARBA" id="ARBA00023239"/>
    </source>
</evidence>
<feature type="region of interest" description="Disordered" evidence="8">
    <location>
        <begin position="205"/>
        <end position="257"/>
    </location>
</feature>
<dbReference type="GO" id="GO:0009094">
    <property type="term" value="P:L-phenylalanine biosynthetic process"/>
    <property type="evidence" value="ECO:0007669"/>
    <property type="project" value="UniProtKB-UniPathway"/>
</dbReference>
<feature type="domain" description="Prephenate dehydratase" evidence="9">
    <location>
        <begin position="7"/>
        <end position="199"/>
    </location>
</feature>
<dbReference type="InterPro" id="IPR001086">
    <property type="entry name" value="Preph_deHydtase"/>
</dbReference>
<dbReference type="InterPro" id="IPR002912">
    <property type="entry name" value="ACT_dom"/>
</dbReference>
<evidence type="ECO:0000256" key="7">
    <source>
        <dbReference type="ARBA" id="ARBA00047848"/>
    </source>
</evidence>
<dbReference type="FunFam" id="3.40.190.10:FF:000034">
    <property type="entry name" value="Chorismate mutase/prephenate dehydratase"/>
    <property type="match status" value="1"/>
</dbReference>
<dbReference type="AlphaFoldDB" id="A0A2B7XRI9"/>
<dbReference type="GO" id="GO:0004664">
    <property type="term" value="F:prephenate dehydratase activity"/>
    <property type="evidence" value="ECO:0007669"/>
    <property type="project" value="UniProtKB-EC"/>
</dbReference>
<keyword evidence="3" id="KW-0028">Amino-acid biosynthesis</keyword>
<feature type="domain" description="ACT" evidence="10">
    <location>
        <begin position="262"/>
        <end position="342"/>
    </location>
</feature>
<feature type="compositionally biased region" description="Low complexity" evidence="8">
    <location>
        <begin position="221"/>
        <end position="252"/>
    </location>
</feature>
<dbReference type="GO" id="GO:0005737">
    <property type="term" value="C:cytoplasm"/>
    <property type="evidence" value="ECO:0007669"/>
    <property type="project" value="TreeGrafter"/>
</dbReference>
<evidence type="ECO:0000259" key="10">
    <source>
        <dbReference type="PROSITE" id="PS51671"/>
    </source>
</evidence>
<keyword evidence="6" id="KW-0456">Lyase</keyword>
<evidence type="ECO:0000256" key="4">
    <source>
        <dbReference type="ARBA" id="ARBA00023141"/>
    </source>
</evidence>
<dbReference type="PROSITE" id="PS51171">
    <property type="entry name" value="PREPHENATE_DEHYDR_3"/>
    <property type="match status" value="1"/>
</dbReference>
<reference evidence="11 12" key="1">
    <citation type="submission" date="2017-10" db="EMBL/GenBank/DDBJ databases">
        <title>Comparative genomics in systemic dimorphic fungi from Ajellomycetaceae.</title>
        <authorList>
            <person name="Munoz J.F."/>
            <person name="Mcewen J.G."/>
            <person name="Clay O.K."/>
            <person name="Cuomo C.A."/>
        </authorList>
    </citation>
    <scope>NUCLEOTIDE SEQUENCE [LARGE SCALE GENOMIC DNA]</scope>
    <source>
        <strain evidence="11 12">UAMH7299</strain>
    </source>
</reference>
<dbReference type="Pfam" id="PF01842">
    <property type="entry name" value="ACT"/>
    <property type="match status" value="1"/>
</dbReference>
<accession>A0A2B7XRI9</accession>
<comment type="pathway">
    <text evidence="1">Amino-acid biosynthesis; L-phenylalanine biosynthesis; phenylpyruvate from prephenate: step 1/1.</text>
</comment>
<dbReference type="SUPFAM" id="SSF53850">
    <property type="entry name" value="Periplasmic binding protein-like II"/>
    <property type="match status" value="1"/>
</dbReference>
<evidence type="ECO:0000256" key="2">
    <source>
        <dbReference type="ARBA" id="ARBA00013147"/>
    </source>
</evidence>
<evidence type="ECO:0000256" key="1">
    <source>
        <dbReference type="ARBA" id="ARBA00004741"/>
    </source>
</evidence>
<dbReference type="PROSITE" id="PS51671">
    <property type="entry name" value="ACT"/>
    <property type="match status" value="1"/>
</dbReference>
<gene>
    <name evidence="11" type="ORF">AJ80_07164</name>
</gene>
<dbReference type="Gene3D" id="3.40.190.10">
    <property type="entry name" value="Periplasmic binding protein-like II"/>
    <property type="match status" value="2"/>
</dbReference>
<dbReference type="OrthoDB" id="983542at2759"/>
<evidence type="ECO:0000256" key="8">
    <source>
        <dbReference type="SAM" id="MobiDB-lite"/>
    </source>
</evidence>